<dbReference type="GO" id="GO:0009307">
    <property type="term" value="P:DNA restriction-modification system"/>
    <property type="evidence" value="ECO:0007669"/>
    <property type="project" value="UniProtKB-KW"/>
</dbReference>
<dbReference type="EMBL" id="BMWP01000037">
    <property type="protein sequence ID" value="GGW48749.1"/>
    <property type="molecule type" value="Genomic_DNA"/>
</dbReference>
<keyword evidence="3" id="KW-0238">DNA-binding</keyword>
<dbReference type="AlphaFoldDB" id="A0A918J547"/>
<feature type="domain" description="Type I restriction modification DNA specificity" evidence="5">
    <location>
        <begin position="288"/>
        <end position="456"/>
    </location>
</feature>
<dbReference type="SUPFAM" id="SSF116734">
    <property type="entry name" value="DNA methylase specificity domain"/>
    <property type="match status" value="2"/>
</dbReference>
<feature type="compositionally biased region" description="Polar residues" evidence="4">
    <location>
        <begin position="48"/>
        <end position="59"/>
    </location>
</feature>
<evidence type="ECO:0000259" key="5">
    <source>
        <dbReference type="Pfam" id="PF01420"/>
    </source>
</evidence>
<dbReference type="PANTHER" id="PTHR30408">
    <property type="entry name" value="TYPE-1 RESTRICTION ENZYME ECOKI SPECIFICITY PROTEIN"/>
    <property type="match status" value="1"/>
</dbReference>
<evidence type="ECO:0000313" key="7">
    <source>
        <dbReference type="Proteomes" id="UP000634668"/>
    </source>
</evidence>
<feature type="compositionally biased region" description="Basic and acidic residues" evidence="4">
    <location>
        <begin position="18"/>
        <end position="28"/>
    </location>
</feature>
<dbReference type="InterPro" id="IPR000055">
    <property type="entry name" value="Restrct_endonuc_typeI_TRD"/>
</dbReference>
<keyword evidence="7" id="KW-1185">Reference proteome</keyword>
<proteinExistence type="inferred from homology"/>
<dbReference type="InterPro" id="IPR052021">
    <property type="entry name" value="Type-I_RS_S_subunit"/>
</dbReference>
<dbReference type="Proteomes" id="UP000634668">
    <property type="component" value="Unassembled WGS sequence"/>
</dbReference>
<evidence type="ECO:0000256" key="3">
    <source>
        <dbReference type="ARBA" id="ARBA00023125"/>
    </source>
</evidence>
<feature type="domain" description="Type I restriction modification DNA specificity" evidence="5">
    <location>
        <begin position="80"/>
        <end position="260"/>
    </location>
</feature>
<name>A0A918J547_9FLAO</name>
<dbReference type="InterPro" id="IPR044946">
    <property type="entry name" value="Restrct_endonuc_typeI_TRD_sf"/>
</dbReference>
<reference evidence="6" key="2">
    <citation type="submission" date="2020-09" db="EMBL/GenBank/DDBJ databases">
        <authorList>
            <person name="Sun Q."/>
            <person name="Kim S."/>
        </authorList>
    </citation>
    <scope>NUCLEOTIDE SEQUENCE</scope>
    <source>
        <strain evidence="6">KCTC 12113</strain>
    </source>
</reference>
<dbReference type="PANTHER" id="PTHR30408:SF12">
    <property type="entry name" value="TYPE I RESTRICTION ENZYME MJAVIII SPECIFICITY SUBUNIT"/>
    <property type="match status" value="1"/>
</dbReference>
<accession>A0A918J547</accession>
<dbReference type="Pfam" id="PF01420">
    <property type="entry name" value="Methylase_S"/>
    <property type="match status" value="2"/>
</dbReference>
<organism evidence="6 7">
    <name type="scientific">Arenibacter certesii</name>
    <dbReference type="NCBI Taxonomy" id="228955"/>
    <lineage>
        <taxon>Bacteria</taxon>
        <taxon>Pseudomonadati</taxon>
        <taxon>Bacteroidota</taxon>
        <taxon>Flavobacteriia</taxon>
        <taxon>Flavobacteriales</taxon>
        <taxon>Flavobacteriaceae</taxon>
        <taxon>Arenibacter</taxon>
    </lineage>
</organism>
<gene>
    <name evidence="6" type="ORF">GCM10007383_35990</name>
</gene>
<dbReference type="GO" id="GO:0003677">
    <property type="term" value="F:DNA binding"/>
    <property type="evidence" value="ECO:0007669"/>
    <property type="project" value="UniProtKB-KW"/>
</dbReference>
<comment type="similarity">
    <text evidence="1">Belongs to the type-I restriction system S methylase family.</text>
</comment>
<protein>
    <submittedName>
        <fullName evidence="6">Type I restriction-modification protein subunit S</fullName>
    </submittedName>
</protein>
<dbReference type="RefSeq" id="WP_026815375.1">
    <property type="nucleotide sequence ID" value="NZ_BMWP01000037.1"/>
</dbReference>
<evidence type="ECO:0000256" key="1">
    <source>
        <dbReference type="ARBA" id="ARBA00010923"/>
    </source>
</evidence>
<dbReference type="Gene3D" id="3.90.220.20">
    <property type="entry name" value="DNA methylase specificity domains"/>
    <property type="match status" value="2"/>
</dbReference>
<reference evidence="6" key="1">
    <citation type="journal article" date="2014" name="Int. J. Syst. Evol. Microbiol.">
        <title>Complete genome sequence of Corynebacterium casei LMG S-19264T (=DSM 44701T), isolated from a smear-ripened cheese.</title>
        <authorList>
            <consortium name="US DOE Joint Genome Institute (JGI-PGF)"/>
            <person name="Walter F."/>
            <person name="Albersmeier A."/>
            <person name="Kalinowski J."/>
            <person name="Ruckert C."/>
        </authorList>
    </citation>
    <scope>NUCLEOTIDE SEQUENCE</scope>
    <source>
        <strain evidence="6">KCTC 12113</strain>
    </source>
</reference>
<evidence type="ECO:0000313" key="6">
    <source>
        <dbReference type="EMBL" id="GGW48749.1"/>
    </source>
</evidence>
<keyword evidence="2" id="KW-0680">Restriction system</keyword>
<dbReference type="CDD" id="cd17517">
    <property type="entry name" value="RMtype1_S_EcoKI_StySPI-TRD2-CR2_like"/>
    <property type="match status" value="1"/>
</dbReference>
<evidence type="ECO:0000256" key="4">
    <source>
        <dbReference type="SAM" id="MobiDB-lite"/>
    </source>
</evidence>
<evidence type="ECO:0000256" key="2">
    <source>
        <dbReference type="ARBA" id="ARBA00022747"/>
    </source>
</evidence>
<comment type="caution">
    <text evidence="6">The sequence shown here is derived from an EMBL/GenBank/DDBJ whole genome shotgun (WGS) entry which is preliminary data.</text>
</comment>
<feature type="compositionally biased region" description="Polar residues" evidence="4">
    <location>
        <begin position="1"/>
        <end position="17"/>
    </location>
</feature>
<feature type="region of interest" description="Disordered" evidence="4">
    <location>
        <begin position="1"/>
        <end position="67"/>
    </location>
</feature>
<sequence>MAAQNKPSLRGGTTKQTAETKRNVEPGKKQAVQKETSLRGQDARRNDAATSSKQTVQSKRNAKSKEPRIPALRFKEFEGEWEKVKFGKLAEFKNGLNFGKEQEGTGLKVIGVGDFKNHMSISYDSLSKVNIPESHKEAFLLKDNDLLFVRSNGNKDLIGRALFLNKVKEEIGYSGFTIRARFNQGLEIHPYFYAIFFKSAAPKKQFLLLGGGTNISNLNQQILSGLEIPKPSLPEQQKIASFLSAVDKKIQQLTKKKELLEDYKKGVMQQLFTGKLRFKDEYGNEFPDWEEKRLGEVMQLPEKVKPTNFNVDKLLTVKLHTKGLFKNNNTESLKLGATNYFVRRKGQFIYGKQNLFNGAFGIIPDEFDGFYSSGDIPSIDFIPKKVVPNFVLFYLSRKNYYSRLENIASGSGSKRIHEKTFLEIKVKFPSLEEQQKIANYLSAIDTKIEAVNQQIEKTQEFKKGLLQRMFV</sequence>